<keyword evidence="4" id="KW-0560">Oxidoreductase</keyword>
<dbReference type="Pfam" id="PF00067">
    <property type="entry name" value="p450"/>
    <property type="match status" value="1"/>
</dbReference>
<dbReference type="SUPFAM" id="SSF48264">
    <property type="entry name" value="Cytochrome P450"/>
    <property type="match status" value="1"/>
</dbReference>
<dbReference type="InterPro" id="IPR036396">
    <property type="entry name" value="Cyt_P450_sf"/>
</dbReference>
<keyword evidence="5" id="KW-0408">Iron</keyword>
<keyword evidence="3" id="KW-0479">Metal-binding</keyword>
<dbReference type="Gene3D" id="1.10.630.10">
    <property type="entry name" value="Cytochrome P450"/>
    <property type="match status" value="1"/>
</dbReference>
<gene>
    <name evidence="6" type="ORF">TEA_022051</name>
</gene>
<evidence type="ECO:0000313" key="7">
    <source>
        <dbReference type="Proteomes" id="UP000306102"/>
    </source>
</evidence>
<accession>A0A4S4DNU8</accession>
<dbReference type="GO" id="GO:0020037">
    <property type="term" value="F:heme binding"/>
    <property type="evidence" value="ECO:0007669"/>
    <property type="project" value="InterPro"/>
</dbReference>
<dbReference type="GO" id="GO:0005506">
    <property type="term" value="F:iron ion binding"/>
    <property type="evidence" value="ECO:0007669"/>
    <property type="project" value="InterPro"/>
</dbReference>
<evidence type="ECO:0000256" key="1">
    <source>
        <dbReference type="ARBA" id="ARBA00001971"/>
    </source>
</evidence>
<reference evidence="6 7" key="1">
    <citation type="journal article" date="2018" name="Proc. Natl. Acad. Sci. U.S.A.">
        <title>Draft genome sequence of Camellia sinensis var. sinensis provides insights into the evolution of the tea genome and tea quality.</title>
        <authorList>
            <person name="Wei C."/>
            <person name="Yang H."/>
            <person name="Wang S."/>
            <person name="Zhao J."/>
            <person name="Liu C."/>
            <person name="Gao L."/>
            <person name="Xia E."/>
            <person name="Lu Y."/>
            <person name="Tai Y."/>
            <person name="She G."/>
            <person name="Sun J."/>
            <person name="Cao H."/>
            <person name="Tong W."/>
            <person name="Gao Q."/>
            <person name="Li Y."/>
            <person name="Deng W."/>
            <person name="Jiang X."/>
            <person name="Wang W."/>
            <person name="Chen Q."/>
            <person name="Zhang S."/>
            <person name="Li H."/>
            <person name="Wu J."/>
            <person name="Wang P."/>
            <person name="Li P."/>
            <person name="Shi C."/>
            <person name="Zheng F."/>
            <person name="Jian J."/>
            <person name="Huang B."/>
            <person name="Shan D."/>
            <person name="Shi M."/>
            <person name="Fang C."/>
            <person name="Yue Y."/>
            <person name="Li F."/>
            <person name="Li D."/>
            <person name="Wei S."/>
            <person name="Han B."/>
            <person name="Jiang C."/>
            <person name="Yin Y."/>
            <person name="Xia T."/>
            <person name="Zhang Z."/>
            <person name="Bennetzen J.L."/>
            <person name="Zhao S."/>
            <person name="Wan X."/>
        </authorList>
    </citation>
    <scope>NUCLEOTIDE SEQUENCE [LARGE SCALE GENOMIC DNA]</scope>
    <source>
        <strain evidence="7">cv. Shuchazao</strain>
        <tissue evidence="6">Leaf</tissue>
    </source>
</reference>
<dbReference type="EMBL" id="SDRB02010737">
    <property type="protein sequence ID" value="THG04635.1"/>
    <property type="molecule type" value="Genomic_DNA"/>
</dbReference>
<evidence type="ECO:0000256" key="2">
    <source>
        <dbReference type="ARBA" id="ARBA00010617"/>
    </source>
</evidence>
<evidence type="ECO:0000256" key="5">
    <source>
        <dbReference type="ARBA" id="ARBA00023004"/>
    </source>
</evidence>
<dbReference type="InterPro" id="IPR001128">
    <property type="entry name" value="Cyt_P450"/>
</dbReference>
<comment type="caution">
    <text evidence="6">The sequence shown here is derived from an EMBL/GenBank/DDBJ whole genome shotgun (WGS) entry which is preliminary data.</text>
</comment>
<dbReference type="PANTHER" id="PTHR24296">
    <property type="entry name" value="CYTOCHROME P450"/>
    <property type="match status" value="1"/>
</dbReference>
<evidence type="ECO:0000256" key="3">
    <source>
        <dbReference type="ARBA" id="ARBA00022723"/>
    </source>
</evidence>
<comment type="similarity">
    <text evidence="2">Belongs to the cytochrome P450 family.</text>
</comment>
<organism evidence="6 7">
    <name type="scientific">Camellia sinensis var. sinensis</name>
    <name type="common">China tea</name>
    <dbReference type="NCBI Taxonomy" id="542762"/>
    <lineage>
        <taxon>Eukaryota</taxon>
        <taxon>Viridiplantae</taxon>
        <taxon>Streptophyta</taxon>
        <taxon>Embryophyta</taxon>
        <taxon>Tracheophyta</taxon>
        <taxon>Spermatophyta</taxon>
        <taxon>Magnoliopsida</taxon>
        <taxon>eudicotyledons</taxon>
        <taxon>Gunneridae</taxon>
        <taxon>Pentapetalae</taxon>
        <taxon>asterids</taxon>
        <taxon>Ericales</taxon>
        <taxon>Theaceae</taxon>
        <taxon>Camellia</taxon>
    </lineage>
</organism>
<dbReference type="GO" id="GO:0004497">
    <property type="term" value="F:monooxygenase activity"/>
    <property type="evidence" value="ECO:0007669"/>
    <property type="project" value="InterPro"/>
</dbReference>
<protein>
    <recommendedName>
        <fullName evidence="8">Cytochrome P450</fullName>
    </recommendedName>
</protein>
<dbReference type="AlphaFoldDB" id="A0A4S4DNU8"/>
<dbReference type="STRING" id="542762.A0A4S4DNU8"/>
<evidence type="ECO:0000313" key="6">
    <source>
        <dbReference type="EMBL" id="THG04635.1"/>
    </source>
</evidence>
<sequence length="217" mass="24877">MSSNFPKGPEFLKMFDVLGDGIFNSNADLWKNQRKLAGVLINHQRLYRFLVKTSRGKVETGLIPILNHVSKQGLIVDLQDLFQGFTFDTTCIFITSYDLGCLSIEFPDVPFAKAMDDTEEALLVRHVVPETVWRIQSWLGIGHEKKLSEAWKTLDRVINNYVSMNKKETSKKAELKEREEEEAVDLLTSYLIEDGTFNLKRDDKFLRDTVLNLMLAG</sequence>
<comment type="cofactor">
    <cofactor evidence="1">
        <name>heme</name>
        <dbReference type="ChEBI" id="CHEBI:30413"/>
    </cofactor>
</comment>
<keyword evidence="7" id="KW-1185">Reference proteome</keyword>
<proteinExistence type="inferred from homology"/>
<evidence type="ECO:0008006" key="8">
    <source>
        <dbReference type="Google" id="ProtNLM"/>
    </source>
</evidence>
<dbReference type="Proteomes" id="UP000306102">
    <property type="component" value="Unassembled WGS sequence"/>
</dbReference>
<evidence type="ECO:0000256" key="4">
    <source>
        <dbReference type="ARBA" id="ARBA00023002"/>
    </source>
</evidence>
<dbReference type="GO" id="GO:0016705">
    <property type="term" value="F:oxidoreductase activity, acting on paired donors, with incorporation or reduction of molecular oxygen"/>
    <property type="evidence" value="ECO:0007669"/>
    <property type="project" value="InterPro"/>
</dbReference>
<name>A0A4S4DNU8_CAMSN</name>